<name>A0AAD4PD76_PERFH</name>
<feature type="region of interest" description="Disordered" evidence="1">
    <location>
        <begin position="245"/>
        <end position="300"/>
    </location>
</feature>
<dbReference type="PANTHER" id="PTHR31170">
    <property type="entry name" value="BNAC04G53230D PROTEIN"/>
    <property type="match status" value="1"/>
</dbReference>
<dbReference type="Proteomes" id="UP001190926">
    <property type="component" value="Unassembled WGS sequence"/>
</dbReference>
<dbReference type="InterPro" id="IPR057670">
    <property type="entry name" value="SH3_retrovirus"/>
</dbReference>
<comment type="caution">
    <text evidence="4">The sequence shown here is derived from an EMBL/GenBank/DDBJ whole genome shotgun (WGS) entry which is preliminary data.</text>
</comment>
<feature type="transmembrane region" description="Helical" evidence="2">
    <location>
        <begin position="1062"/>
        <end position="1089"/>
    </location>
</feature>
<reference evidence="4 5" key="1">
    <citation type="journal article" date="2021" name="Nat. Commun.">
        <title>Incipient diploidization of the medicinal plant Perilla within 10,000 years.</title>
        <authorList>
            <person name="Zhang Y."/>
            <person name="Shen Q."/>
            <person name="Leng L."/>
            <person name="Zhang D."/>
            <person name="Chen S."/>
            <person name="Shi Y."/>
            <person name="Ning Z."/>
            <person name="Chen S."/>
        </authorList>
    </citation>
    <scope>NUCLEOTIDE SEQUENCE [LARGE SCALE GENOMIC DNA]</scope>
    <source>
        <strain evidence="5">cv. PC099</strain>
    </source>
</reference>
<keyword evidence="5" id="KW-1185">Reference proteome</keyword>
<dbReference type="Pfam" id="PF25597">
    <property type="entry name" value="SH3_retrovirus"/>
    <property type="match status" value="1"/>
</dbReference>
<keyword evidence="2" id="KW-0812">Transmembrane</keyword>
<keyword evidence="2" id="KW-1133">Transmembrane helix</keyword>
<organism evidence="4 5">
    <name type="scientific">Perilla frutescens var. hirtella</name>
    <name type="common">Perilla citriodora</name>
    <name type="synonym">Perilla setoyensis</name>
    <dbReference type="NCBI Taxonomy" id="608512"/>
    <lineage>
        <taxon>Eukaryota</taxon>
        <taxon>Viridiplantae</taxon>
        <taxon>Streptophyta</taxon>
        <taxon>Embryophyta</taxon>
        <taxon>Tracheophyta</taxon>
        <taxon>Spermatophyta</taxon>
        <taxon>Magnoliopsida</taxon>
        <taxon>eudicotyledons</taxon>
        <taxon>Gunneridae</taxon>
        <taxon>Pentapetalae</taxon>
        <taxon>asterids</taxon>
        <taxon>lamiids</taxon>
        <taxon>Lamiales</taxon>
        <taxon>Lamiaceae</taxon>
        <taxon>Nepetoideae</taxon>
        <taxon>Elsholtzieae</taxon>
        <taxon>Perilla</taxon>
    </lineage>
</organism>
<sequence>MSELQLTNPNPTNPNPTTTPNLTNTSNSNTQNDMTLQIANLVRNSENIALGFKLDGNNYPLWARLMRIAIGSKGKSRHITGHPPQPAETDPLYYQWEEADLLVFSWLIQNMEGKLVTSFAQHQTAKAIWDSLAITYGSGADPFQLYDLEVKANKVCQEQLTLEDYWNELQTVWINIDRRDPNPLGCCEEGINRYRKIIADRRLYQFLSGLDPKYDGIRRDILKETPIPSAEFAFSKVRRETARLHILQPVTHPTDSSTTSSGIGAGFGARHNASRPERSRQPAQKGQPCSGNSSSTHVQTASGALTRVEGAGTVEISPTLRLQNCLYVPSLSHKLMSISHVTKELNCTMLMHPHFCFLQDIKTGEIIGRGTERNGLYYVDEIAQQGRLQTPLHKLSTLAKIPLALTLQPRIFGCSIFVHIPKHERTKLSPCAVKCVFVGYGVNQKGYRCYNPKTRQMLTTIHCDFLKTEYFYSHHLSSQGESATESHFDPLSWLTMPMPGPEVVPKETVNLTAEPISITQEQSADAPLPQPVSPLPLISEVRESEPTPMISDFPNDTVWENEGEQEVADYERMEEDIVLQESEGEHEDNIVTGDTGRYVLPPRSNRGIPPKWYTPEKVTRKSRISIYFVLVNHEPTHYCIESKTKAGIKKALQLKVENYTFTSKMPSEGGNDELTLEIDRMLLEFSHTPSNPSIYRVSDCLRSTKEKAYDPLIISIGPFHHGKDHLKPMQQLKMRYLKQLVGKSSVDRYVKAIKGKEQTARNCYAEKIGLNEDGFVQMLLLDGIFIIEFLREYYNDDKGIRRVSRDNPIFGFGHVVSHLLRDLMLLENQIPLFIVEDLFNLSKNPDHHQDKFSDLIWPFLSPPSPVPQGMKWPNADHLLGLVHYVTCWPFFQTLPTKLGTNCSKMENIHSAMELKEAGVVFMRKPKNDRTTSWLDITFKNKTVYIPELEISDVTESWFRNMIAYEYYLPSCEAKYITDYAFFLHCLIHSSKDAELLRRYGIISNWLGGDARVYELIDRLGTNAQISENFSYFEVFRSVNNHCKLRTNRWFAVLRRNHFNNPWTAISLVAAVVLLSVGIVQMVFAILSYWGEQKIFPHT</sequence>
<feature type="compositionally biased region" description="Polar residues" evidence="1">
    <location>
        <begin position="281"/>
        <end position="300"/>
    </location>
</feature>
<evidence type="ECO:0000259" key="3">
    <source>
        <dbReference type="Pfam" id="PF25597"/>
    </source>
</evidence>
<evidence type="ECO:0000256" key="2">
    <source>
        <dbReference type="SAM" id="Phobius"/>
    </source>
</evidence>
<protein>
    <recommendedName>
        <fullName evidence="3">Retroviral polymerase SH3-like domain-containing protein</fullName>
    </recommendedName>
</protein>
<dbReference type="InterPro" id="IPR004158">
    <property type="entry name" value="DUF247_pln"/>
</dbReference>
<accession>A0AAD4PD76</accession>
<dbReference type="Pfam" id="PF03140">
    <property type="entry name" value="DUF247"/>
    <property type="match status" value="1"/>
</dbReference>
<keyword evidence="2" id="KW-0472">Membrane</keyword>
<feature type="region of interest" description="Disordered" evidence="1">
    <location>
        <begin position="1"/>
        <end position="30"/>
    </location>
</feature>
<evidence type="ECO:0000256" key="1">
    <source>
        <dbReference type="SAM" id="MobiDB-lite"/>
    </source>
</evidence>
<proteinExistence type="predicted"/>
<feature type="domain" description="Retroviral polymerase SH3-like" evidence="3">
    <location>
        <begin position="414"/>
        <end position="473"/>
    </location>
</feature>
<evidence type="ECO:0000313" key="5">
    <source>
        <dbReference type="Proteomes" id="UP001190926"/>
    </source>
</evidence>
<gene>
    <name evidence="4" type="ORF">C2S53_006120</name>
</gene>
<feature type="compositionally biased region" description="Polar residues" evidence="1">
    <location>
        <begin position="251"/>
        <end position="262"/>
    </location>
</feature>
<evidence type="ECO:0000313" key="4">
    <source>
        <dbReference type="EMBL" id="KAH6834597.1"/>
    </source>
</evidence>
<feature type="region of interest" description="Disordered" evidence="1">
    <location>
        <begin position="581"/>
        <end position="603"/>
    </location>
</feature>
<dbReference type="AlphaFoldDB" id="A0AAD4PD76"/>
<dbReference type="EMBL" id="SDAM02000045">
    <property type="protein sequence ID" value="KAH6834597.1"/>
    <property type="molecule type" value="Genomic_DNA"/>
</dbReference>
<dbReference type="PANTHER" id="PTHR31170:SF25">
    <property type="entry name" value="BNAA09G04570D PROTEIN"/>
    <property type="match status" value="1"/>
</dbReference>